<organism evidence="1 2">
    <name type="scientific">Pistacia atlantica</name>
    <dbReference type="NCBI Taxonomy" id="434234"/>
    <lineage>
        <taxon>Eukaryota</taxon>
        <taxon>Viridiplantae</taxon>
        <taxon>Streptophyta</taxon>
        <taxon>Embryophyta</taxon>
        <taxon>Tracheophyta</taxon>
        <taxon>Spermatophyta</taxon>
        <taxon>Magnoliopsida</taxon>
        <taxon>eudicotyledons</taxon>
        <taxon>Gunneridae</taxon>
        <taxon>Pentapetalae</taxon>
        <taxon>rosids</taxon>
        <taxon>malvids</taxon>
        <taxon>Sapindales</taxon>
        <taxon>Anacardiaceae</taxon>
        <taxon>Pistacia</taxon>
    </lineage>
</organism>
<evidence type="ECO:0000313" key="2">
    <source>
        <dbReference type="Proteomes" id="UP001164250"/>
    </source>
</evidence>
<gene>
    <name evidence="1" type="ORF">Patl1_11194</name>
</gene>
<protein>
    <submittedName>
        <fullName evidence="1">Uncharacterized protein</fullName>
    </submittedName>
</protein>
<dbReference type="Proteomes" id="UP001164250">
    <property type="component" value="Chromosome 12"/>
</dbReference>
<reference evidence="2" key="1">
    <citation type="journal article" date="2023" name="G3 (Bethesda)">
        <title>Genome assembly and association tests identify interacting loci associated with vigor, precocity, and sex in interspecific pistachio rootstocks.</title>
        <authorList>
            <person name="Palmer W."/>
            <person name="Jacygrad E."/>
            <person name="Sagayaradj S."/>
            <person name="Cavanaugh K."/>
            <person name="Han R."/>
            <person name="Bertier L."/>
            <person name="Beede B."/>
            <person name="Kafkas S."/>
            <person name="Golino D."/>
            <person name="Preece J."/>
            <person name="Michelmore R."/>
        </authorList>
    </citation>
    <scope>NUCLEOTIDE SEQUENCE [LARGE SCALE GENOMIC DNA]</scope>
</reference>
<name>A0ACC1A986_9ROSI</name>
<proteinExistence type="predicted"/>
<evidence type="ECO:0000313" key="1">
    <source>
        <dbReference type="EMBL" id="KAJ0082986.1"/>
    </source>
</evidence>
<sequence>MSLLGIGLSKKEGLGSIKIQCGLWGFFLIPLIAYIRNSTMIQSWLTCLSMIPLMEFLREPSRDLAEIPWGDYGAEYIVESSGVFTTTDKASAHIKDQYLRLKLLLVVLEINCYEKCLVEIGELVLTIVMLSD</sequence>
<dbReference type="EMBL" id="CM047908">
    <property type="protein sequence ID" value="KAJ0082986.1"/>
    <property type="molecule type" value="Genomic_DNA"/>
</dbReference>
<keyword evidence="2" id="KW-1185">Reference proteome</keyword>
<comment type="caution">
    <text evidence="1">The sequence shown here is derived from an EMBL/GenBank/DDBJ whole genome shotgun (WGS) entry which is preliminary data.</text>
</comment>
<accession>A0ACC1A986</accession>